<dbReference type="Proteomes" id="UP000198728">
    <property type="component" value="Unassembled WGS sequence"/>
</dbReference>
<name>A0A1I1EC21_9RHOB</name>
<keyword evidence="1" id="KW-1133">Transmembrane helix</keyword>
<reference evidence="2 3" key="1">
    <citation type="submission" date="2016-10" db="EMBL/GenBank/DDBJ databases">
        <authorList>
            <person name="de Groot N.N."/>
        </authorList>
    </citation>
    <scope>NUCLEOTIDE SEQUENCE [LARGE SCALE GENOMIC DNA]</scope>
    <source>
        <strain evidence="2 3">DSM 19548</strain>
    </source>
</reference>
<dbReference type="OrthoDB" id="9804637at2"/>
<proteinExistence type="predicted"/>
<dbReference type="RefSeq" id="WP_093359269.1">
    <property type="nucleotide sequence ID" value="NZ_FOLG01000001.1"/>
</dbReference>
<gene>
    <name evidence="2" type="ORF">SAMN04488094_101723</name>
</gene>
<keyword evidence="3" id="KW-1185">Reference proteome</keyword>
<evidence type="ECO:0000256" key="1">
    <source>
        <dbReference type="SAM" id="Phobius"/>
    </source>
</evidence>
<evidence type="ECO:0000313" key="3">
    <source>
        <dbReference type="Proteomes" id="UP000198728"/>
    </source>
</evidence>
<dbReference type="Pfam" id="PF07330">
    <property type="entry name" value="DUF1467"/>
    <property type="match status" value="1"/>
</dbReference>
<evidence type="ECO:0000313" key="2">
    <source>
        <dbReference type="EMBL" id="SFB84112.1"/>
    </source>
</evidence>
<dbReference type="AlphaFoldDB" id="A0A1I1EC21"/>
<accession>A0A1I1EC21</accession>
<feature type="transmembrane region" description="Helical" evidence="1">
    <location>
        <begin position="53"/>
        <end position="72"/>
    </location>
</feature>
<dbReference type="EMBL" id="FOLG01000001">
    <property type="protein sequence ID" value="SFB84112.1"/>
    <property type="molecule type" value="Genomic_DNA"/>
</dbReference>
<sequence length="97" mass="10606">MAITSAFVLLSVIWFMVFFIVLPIRLTTQDDAGDVVHGTPRSAPTDPMLKRRALIVTAIALPLWAVVCAIIVTETITVDDFDLFKRFGPESGAAQTD</sequence>
<keyword evidence="1" id="KW-0472">Membrane</keyword>
<organism evidence="2 3">
    <name type="scientific">Tropicimonas isoalkanivorans</name>
    <dbReference type="NCBI Taxonomy" id="441112"/>
    <lineage>
        <taxon>Bacteria</taxon>
        <taxon>Pseudomonadati</taxon>
        <taxon>Pseudomonadota</taxon>
        <taxon>Alphaproteobacteria</taxon>
        <taxon>Rhodobacterales</taxon>
        <taxon>Roseobacteraceae</taxon>
        <taxon>Tropicimonas</taxon>
    </lineage>
</organism>
<dbReference type="InterPro" id="IPR009935">
    <property type="entry name" value="DUF1467"/>
</dbReference>
<dbReference type="STRING" id="441112.SAMN04488094_101723"/>
<protein>
    <submittedName>
        <fullName evidence="2">Predicted secreted protein</fullName>
    </submittedName>
</protein>
<feature type="transmembrane region" description="Helical" evidence="1">
    <location>
        <begin position="6"/>
        <end position="24"/>
    </location>
</feature>
<keyword evidence="1" id="KW-0812">Transmembrane</keyword>